<reference evidence="15 16" key="1">
    <citation type="submission" date="2019-09" db="EMBL/GenBank/DDBJ databases">
        <title>Draft genome of the ectomycorrhizal ascomycete Sphaerosporella brunnea.</title>
        <authorList>
            <consortium name="DOE Joint Genome Institute"/>
            <person name="Benucci G.M."/>
            <person name="Marozzi G."/>
            <person name="Antonielli L."/>
            <person name="Sanchez S."/>
            <person name="Marco P."/>
            <person name="Wang X."/>
            <person name="Falini L.B."/>
            <person name="Barry K."/>
            <person name="Haridas S."/>
            <person name="Lipzen A."/>
            <person name="Labutti K."/>
            <person name="Grigoriev I.V."/>
            <person name="Murat C."/>
            <person name="Martin F."/>
            <person name="Albertini E."/>
            <person name="Donnini D."/>
            <person name="Bonito G."/>
        </authorList>
    </citation>
    <scope>NUCLEOTIDE SEQUENCE [LARGE SCALE GENOMIC DNA]</scope>
    <source>
        <strain evidence="15 16">Sb_GMNB300</strain>
    </source>
</reference>
<dbReference type="Pfam" id="PF21180">
    <property type="entry name" value="TOP6A-Spo11_Toprim"/>
    <property type="match status" value="1"/>
</dbReference>
<comment type="subcellular location">
    <subcellularLocation>
        <location evidence="3">Nucleus</location>
    </subcellularLocation>
</comment>
<feature type="domain" description="Spo11/DNA topoisomerase VI subunit A N-terminal" evidence="13">
    <location>
        <begin position="66"/>
        <end position="127"/>
    </location>
</feature>
<evidence type="ECO:0000256" key="8">
    <source>
        <dbReference type="ARBA" id="ARBA00023029"/>
    </source>
</evidence>
<keyword evidence="9 12" id="KW-0238">DNA-binding</keyword>
<dbReference type="EC" id="5.6.2.2" evidence="5"/>
<dbReference type="InterPro" id="IPR036388">
    <property type="entry name" value="WH-like_DNA-bd_sf"/>
</dbReference>
<evidence type="ECO:0000256" key="10">
    <source>
        <dbReference type="ARBA" id="ARBA00023235"/>
    </source>
</evidence>
<keyword evidence="6" id="KW-0479">Metal-binding</keyword>
<dbReference type="EMBL" id="VXIS01000024">
    <property type="protein sequence ID" value="KAA8912426.1"/>
    <property type="molecule type" value="Genomic_DNA"/>
</dbReference>
<dbReference type="Pfam" id="PF04406">
    <property type="entry name" value="TP6A_N"/>
    <property type="match status" value="1"/>
</dbReference>
<evidence type="ECO:0000256" key="1">
    <source>
        <dbReference type="ARBA" id="ARBA00000185"/>
    </source>
</evidence>
<dbReference type="GO" id="GO:0003677">
    <property type="term" value="F:DNA binding"/>
    <property type="evidence" value="ECO:0007669"/>
    <property type="project" value="UniProtKB-UniRule"/>
</dbReference>
<dbReference type="PANTHER" id="PTHR10848">
    <property type="entry name" value="MEIOTIC RECOMBINATION PROTEIN SPO11"/>
    <property type="match status" value="1"/>
</dbReference>
<dbReference type="AlphaFoldDB" id="A0A5J5F6G9"/>
<evidence type="ECO:0000256" key="7">
    <source>
        <dbReference type="ARBA" id="ARBA00022842"/>
    </source>
</evidence>
<dbReference type="GO" id="GO:0007131">
    <property type="term" value="P:reciprocal meiotic recombination"/>
    <property type="evidence" value="ECO:0007669"/>
    <property type="project" value="TreeGrafter"/>
</dbReference>
<evidence type="ECO:0000256" key="11">
    <source>
        <dbReference type="ARBA" id="ARBA00023242"/>
    </source>
</evidence>
<evidence type="ECO:0000256" key="4">
    <source>
        <dbReference type="ARBA" id="ARBA00006559"/>
    </source>
</evidence>
<keyword evidence="16" id="KW-1185">Reference proteome</keyword>
<evidence type="ECO:0000256" key="2">
    <source>
        <dbReference type="ARBA" id="ARBA00001946"/>
    </source>
</evidence>
<evidence type="ECO:0000259" key="14">
    <source>
        <dbReference type="Pfam" id="PF21180"/>
    </source>
</evidence>
<evidence type="ECO:0000313" key="15">
    <source>
        <dbReference type="EMBL" id="KAA8912426.1"/>
    </source>
</evidence>
<evidence type="ECO:0000256" key="12">
    <source>
        <dbReference type="PROSITE-ProRule" id="PRU01385"/>
    </source>
</evidence>
<keyword evidence="7" id="KW-0460">Magnesium</keyword>
<dbReference type="PROSITE" id="PS52041">
    <property type="entry name" value="TOPO_IIB"/>
    <property type="match status" value="1"/>
</dbReference>
<gene>
    <name evidence="15" type="ORF">FN846DRAFT_307362</name>
</gene>
<dbReference type="PANTHER" id="PTHR10848:SF0">
    <property type="entry name" value="MEIOTIC RECOMBINATION PROTEIN SPO11"/>
    <property type="match status" value="1"/>
</dbReference>
<dbReference type="InParanoid" id="A0A5J5F6G9"/>
<dbReference type="PRINTS" id="PR01551">
    <property type="entry name" value="SPO11HOMOLOG"/>
</dbReference>
<dbReference type="InterPro" id="IPR034136">
    <property type="entry name" value="TOPRIM_Topo6A/Spo11"/>
</dbReference>
<evidence type="ECO:0000313" key="16">
    <source>
        <dbReference type="Proteomes" id="UP000326924"/>
    </source>
</evidence>
<organism evidence="15 16">
    <name type="scientific">Sphaerosporella brunnea</name>
    <dbReference type="NCBI Taxonomy" id="1250544"/>
    <lineage>
        <taxon>Eukaryota</taxon>
        <taxon>Fungi</taxon>
        <taxon>Dikarya</taxon>
        <taxon>Ascomycota</taxon>
        <taxon>Pezizomycotina</taxon>
        <taxon>Pezizomycetes</taxon>
        <taxon>Pezizales</taxon>
        <taxon>Pyronemataceae</taxon>
        <taxon>Sphaerosporella</taxon>
    </lineage>
</organism>
<keyword evidence="10 12" id="KW-0413">Isomerase</keyword>
<dbReference type="Proteomes" id="UP000326924">
    <property type="component" value="Unassembled WGS sequence"/>
</dbReference>
<keyword evidence="8 12" id="KW-0799">Topoisomerase</keyword>
<sequence>MANFISAPPPTQDLVAPQTSLLTRITTLLTSLHTPLLAHQSPTLSIASRTTTLPTAHTLSFLTHPWRFSIYLLLLSYIHQLLLTNTTATKRDLFYRNPTLFRRQAVVDKAIDDLACTFGVRRGELHVVAAAKGLVVGGVTLVLTAGRRVECQDVATLIPPGVEGVEIREDVKWVLWVEKEAVFHSLAPLVGEDKLLVTGKGYPDIATRELLVRLAAAGRTVYALVDLDPHGLEIAEVVRRGSRSLSHETGLAVAGLRWLGIRREDVVGRMEGVVRLTARDREKAKSMLARPEGNGEMRVCLQQLLWWGVKAEIEILGDGVWEWVLRRVQEEEAK</sequence>
<dbReference type="OrthoDB" id="5377392at2759"/>
<dbReference type="SUPFAM" id="SSF56726">
    <property type="entry name" value="DNA topoisomerase IV, alpha subunit"/>
    <property type="match status" value="1"/>
</dbReference>
<feature type="active site" description="O-(5'-phospho-DNA)-tyrosine intermediate" evidence="12">
    <location>
        <position position="95"/>
    </location>
</feature>
<proteinExistence type="inferred from homology"/>
<comment type="catalytic activity">
    <reaction evidence="1 12">
        <text>ATP-dependent breakage, passage and rejoining of double-stranded DNA.</text>
        <dbReference type="EC" id="5.6.2.2"/>
    </reaction>
</comment>
<dbReference type="Gene3D" id="1.10.10.10">
    <property type="entry name" value="Winged helix-like DNA-binding domain superfamily/Winged helix DNA-binding domain"/>
    <property type="match status" value="1"/>
</dbReference>
<evidence type="ECO:0000256" key="6">
    <source>
        <dbReference type="ARBA" id="ARBA00022723"/>
    </source>
</evidence>
<name>A0A5J5F6G9_9PEZI</name>
<dbReference type="GO" id="GO:0005524">
    <property type="term" value="F:ATP binding"/>
    <property type="evidence" value="ECO:0007669"/>
    <property type="project" value="InterPro"/>
</dbReference>
<evidence type="ECO:0000256" key="5">
    <source>
        <dbReference type="ARBA" id="ARBA00012895"/>
    </source>
</evidence>
<dbReference type="PRINTS" id="PR01550">
    <property type="entry name" value="TOP6AFAMILY"/>
</dbReference>
<dbReference type="GO" id="GO:0000706">
    <property type="term" value="P:meiotic DNA double-strand break processing"/>
    <property type="evidence" value="ECO:0007669"/>
    <property type="project" value="TreeGrafter"/>
</dbReference>
<dbReference type="GO" id="GO:0046872">
    <property type="term" value="F:metal ion binding"/>
    <property type="evidence" value="ECO:0007669"/>
    <property type="project" value="UniProtKB-KW"/>
</dbReference>
<comment type="caution">
    <text evidence="15">The sequence shown here is derived from an EMBL/GenBank/DDBJ whole genome shotgun (WGS) entry which is preliminary data.</text>
</comment>
<protein>
    <recommendedName>
        <fullName evidence="5">DNA topoisomerase (ATP-hydrolyzing)</fullName>
        <ecNumber evidence="5">5.6.2.2</ecNumber>
    </recommendedName>
</protein>
<dbReference type="FunCoup" id="A0A5J5F6G9">
    <property type="interactions" value="825"/>
</dbReference>
<comment type="cofactor">
    <cofactor evidence="2">
        <name>Mg(2+)</name>
        <dbReference type="ChEBI" id="CHEBI:18420"/>
    </cofactor>
</comment>
<comment type="similarity">
    <text evidence="4 12">Belongs to the TOP6A family.</text>
</comment>
<evidence type="ECO:0000256" key="9">
    <source>
        <dbReference type="ARBA" id="ARBA00023125"/>
    </source>
</evidence>
<accession>A0A5J5F6G9</accession>
<dbReference type="Gene3D" id="3.40.1360.10">
    <property type="match status" value="1"/>
</dbReference>
<dbReference type="InterPro" id="IPR013048">
    <property type="entry name" value="Meiotic_Spo11"/>
</dbReference>
<dbReference type="GO" id="GO:0003918">
    <property type="term" value="F:DNA topoisomerase type II (double strand cut, ATP-hydrolyzing) activity"/>
    <property type="evidence" value="ECO:0007669"/>
    <property type="project" value="UniProtKB-UniRule"/>
</dbReference>
<evidence type="ECO:0000256" key="3">
    <source>
        <dbReference type="ARBA" id="ARBA00004123"/>
    </source>
</evidence>
<dbReference type="InterPro" id="IPR036078">
    <property type="entry name" value="Spo11/TopoVI_A_sf"/>
</dbReference>
<dbReference type="CDD" id="cd00223">
    <property type="entry name" value="TOPRIM_TopoIIB_SPO"/>
    <property type="match status" value="1"/>
</dbReference>
<dbReference type="GO" id="GO:0042138">
    <property type="term" value="P:meiotic DNA double-strand break formation"/>
    <property type="evidence" value="ECO:0007669"/>
    <property type="project" value="InterPro"/>
</dbReference>
<evidence type="ECO:0000259" key="13">
    <source>
        <dbReference type="Pfam" id="PF04406"/>
    </source>
</evidence>
<dbReference type="InterPro" id="IPR013049">
    <property type="entry name" value="Spo11/TopoVI_A_N"/>
</dbReference>
<feature type="domain" description="Topoisomerase 6 subunit A/Spo11 TOPRIM" evidence="14">
    <location>
        <begin position="174"/>
        <end position="317"/>
    </location>
</feature>
<keyword evidence="11" id="KW-0539">Nucleus</keyword>
<dbReference type="GO" id="GO:0000228">
    <property type="term" value="C:nuclear chromosome"/>
    <property type="evidence" value="ECO:0007669"/>
    <property type="project" value="TreeGrafter"/>
</dbReference>
<dbReference type="InterPro" id="IPR002815">
    <property type="entry name" value="Spo11/TopoVI_A"/>
</dbReference>